<accession>A0ACB8TJQ6</accession>
<dbReference type="Proteomes" id="UP000814140">
    <property type="component" value="Unassembled WGS sequence"/>
</dbReference>
<keyword evidence="2" id="KW-1185">Reference proteome</keyword>
<evidence type="ECO:0000313" key="1">
    <source>
        <dbReference type="EMBL" id="KAI0068633.1"/>
    </source>
</evidence>
<name>A0ACB8TJQ6_9AGAM</name>
<protein>
    <submittedName>
        <fullName evidence="1">DUF498-domain-containing protein</fullName>
    </submittedName>
</protein>
<reference evidence="1" key="2">
    <citation type="journal article" date="2022" name="New Phytol.">
        <title>Evolutionary transition to the ectomycorrhizal habit in the genomes of a hyperdiverse lineage of mushroom-forming fungi.</title>
        <authorList>
            <person name="Looney B."/>
            <person name="Miyauchi S."/>
            <person name="Morin E."/>
            <person name="Drula E."/>
            <person name="Courty P.E."/>
            <person name="Kohler A."/>
            <person name="Kuo A."/>
            <person name="LaButti K."/>
            <person name="Pangilinan J."/>
            <person name="Lipzen A."/>
            <person name="Riley R."/>
            <person name="Andreopoulos W."/>
            <person name="He G."/>
            <person name="Johnson J."/>
            <person name="Nolan M."/>
            <person name="Tritt A."/>
            <person name="Barry K.W."/>
            <person name="Grigoriev I.V."/>
            <person name="Nagy L.G."/>
            <person name="Hibbett D."/>
            <person name="Henrissat B."/>
            <person name="Matheny P.B."/>
            <person name="Labbe J."/>
            <person name="Martin F.M."/>
        </authorList>
    </citation>
    <scope>NUCLEOTIDE SEQUENCE</scope>
    <source>
        <strain evidence="1">HHB10654</strain>
    </source>
</reference>
<proteinExistence type="predicted"/>
<dbReference type="EMBL" id="MU277187">
    <property type="protein sequence ID" value="KAI0068633.1"/>
    <property type="molecule type" value="Genomic_DNA"/>
</dbReference>
<comment type="caution">
    <text evidence="1">The sequence shown here is derived from an EMBL/GenBank/DDBJ whole genome shotgun (WGS) entry which is preliminary data.</text>
</comment>
<evidence type="ECO:0000313" key="2">
    <source>
        <dbReference type="Proteomes" id="UP000814140"/>
    </source>
</evidence>
<gene>
    <name evidence="1" type="ORF">BV25DRAFT_1817526</name>
</gene>
<organism evidence="1 2">
    <name type="scientific">Artomyces pyxidatus</name>
    <dbReference type="NCBI Taxonomy" id="48021"/>
    <lineage>
        <taxon>Eukaryota</taxon>
        <taxon>Fungi</taxon>
        <taxon>Dikarya</taxon>
        <taxon>Basidiomycota</taxon>
        <taxon>Agaricomycotina</taxon>
        <taxon>Agaricomycetes</taxon>
        <taxon>Russulales</taxon>
        <taxon>Auriscalpiaceae</taxon>
        <taxon>Artomyces</taxon>
    </lineage>
</organism>
<sequence length="171" mass="19122">MLRLARLPQLSCLRHTSHTRGIHLSRPLNNNKWAGLTNILAGEIPPAVQVKSMSPAGIQLEDGMTLPSACIFLEGKVFLWDVPATLWQGWAKERFEVFDVVVPRPEILLLGTGRSVVPPPAPLRQYLNELGIQLDVMDTWNACTTYNLLAEEGRRVAAALLPYNQQQSWKT</sequence>
<reference evidence="1" key="1">
    <citation type="submission" date="2021-03" db="EMBL/GenBank/DDBJ databases">
        <authorList>
            <consortium name="DOE Joint Genome Institute"/>
            <person name="Ahrendt S."/>
            <person name="Looney B.P."/>
            <person name="Miyauchi S."/>
            <person name="Morin E."/>
            <person name="Drula E."/>
            <person name="Courty P.E."/>
            <person name="Chicoki N."/>
            <person name="Fauchery L."/>
            <person name="Kohler A."/>
            <person name="Kuo A."/>
            <person name="Labutti K."/>
            <person name="Pangilinan J."/>
            <person name="Lipzen A."/>
            <person name="Riley R."/>
            <person name="Andreopoulos W."/>
            <person name="He G."/>
            <person name="Johnson J."/>
            <person name="Barry K.W."/>
            <person name="Grigoriev I.V."/>
            <person name="Nagy L."/>
            <person name="Hibbett D."/>
            <person name="Henrissat B."/>
            <person name="Matheny P.B."/>
            <person name="Labbe J."/>
            <person name="Martin F."/>
        </authorList>
    </citation>
    <scope>NUCLEOTIDE SEQUENCE</scope>
    <source>
        <strain evidence="1">HHB10654</strain>
    </source>
</reference>